<name>A0A8J2K0P2_9HEXA</name>
<gene>
    <name evidence="2" type="ORF">AFUS01_LOCUS17657</name>
</gene>
<protein>
    <submittedName>
        <fullName evidence="2">Uncharacterized protein</fullName>
    </submittedName>
</protein>
<dbReference type="OrthoDB" id="7417618at2759"/>
<organism evidence="2 3">
    <name type="scientific">Allacma fusca</name>
    <dbReference type="NCBI Taxonomy" id="39272"/>
    <lineage>
        <taxon>Eukaryota</taxon>
        <taxon>Metazoa</taxon>
        <taxon>Ecdysozoa</taxon>
        <taxon>Arthropoda</taxon>
        <taxon>Hexapoda</taxon>
        <taxon>Collembola</taxon>
        <taxon>Symphypleona</taxon>
        <taxon>Sminthuridae</taxon>
        <taxon>Allacma</taxon>
    </lineage>
</organism>
<accession>A0A8J2K0P2</accession>
<keyword evidence="3" id="KW-1185">Reference proteome</keyword>
<evidence type="ECO:0000313" key="3">
    <source>
        <dbReference type="Proteomes" id="UP000708208"/>
    </source>
</evidence>
<reference evidence="2" key="1">
    <citation type="submission" date="2021-06" db="EMBL/GenBank/DDBJ databases">
        <authorList>
            <person name="Hodson N. C."/>
            <person name="Mongue J. A."/>
            <person name="Jaron S. K."/>
        </authorList>
    </citation>
    <scope>NUCLEOTIDE SEQUENCE</scope>
</reference>
<sequence length="164" mass="18746">MTVTLDDLKFLIEGLSHKLDTVISQKLSDHQQKIDALETRLEFMQRKANEKSIVIFGVPEDIQKPFKNLEKNVVNIFSELELPGVNIDTVRRIGRKFIGKSRPISVTRAYARGKVAILTAKFTHKDNPTLKGIYINAEKTPREIKVQRKLAEKARELKLIDPLV</sequence>
<evidence type="ECO:0000313" key="2">
    <source>
        <dbReference type="EMBL" id="CAG7728909.1"/>
    </source>
</evidence>
<proteinExistence type="predicted"/>
<keyword evidence="1" id="KW-0175">Coiled coil</keyword>
<evidence type="ECO:0000256" key="1">
    <source>
        <dbReference type="SAM" id="Coils"/>
    </source>
</evidence>
<comment type="caution">
    <text evidence="2">The sequence shown here is derived from an EMBL/GenBank/DDBJ whole genome shotgun (WGS) entry which is preliminary data.</text>
</comment>
<feature type="coiled-coil region" evidence="1">
    <location>
        <begin position="27"/>
        <end position="54"/>
    </location>
</feature>
<dbReference type="AlphaFoldDB" id="A0A8J2K0P2"/>
<dbReference type="EMBL" id="CAJVCH010170393">
    <property type="protein sequence ID" value="CAG7728909.1"/>
    <property type="molecule type" value="Genomic_DNA"/>
</dbReference>
<dbReference type="Proteomes" id="UP000708208">
    <property type="component" value="Unassembled WGS sequence"/>
</dbReference>